<evidence type="ECO:0000259" key="11">
    <source>
        <dbReference type="PROSITE" id="PS50928"/>
    </source>
</evidence>
<dbReference type="GO" id="GO:0022857">
    <property type="term" value="F:transmembrane transporter activity"/>
    <property type="evidence" value="ECO:0007669"/>
    <property type="project" value="InterPro"/>
</dbReference>
<keyword evidence="3 9" id="KW-0813">Transport</keyword>
<gene>
    <name evidence="12" type="ORF">Pcatena_03520</name>
</gene>
<accession>A0A3G9KAC1</accession>
<dbReference type="PROSITE" id="PS50928">
    <property type="entry name" value="ABC_TM1"/>
    <property type="match status" value="1"/>
</dbReference>
<dbReference type="InterPro" id="IPR010065">
    <property type="entry name" value="AA_ABC_transptr_permease_3TM"/>
</dbReference>
<dbReference type="AlphaFoldDB" id="A0A3G9KAC1"/>
<dbReference type="PROSITE" id="PS51257">
    <property type="entry name" value="PROKAR_LIPOPROTEIN"/>
    <property type="match status" value="1"/>
</dbReference>
<evidence type="ECO:0000256" key="3">
    <source>
        <dbReference type="ARBA" id="ARBA00022448"/>
    </source>
</evidence>
<dbReference type="EMBL" id="AP019367">
    <property type="protein sequence ID" value="BBH49765.1"/>
    <property type="molecule type" value="Genomic_DNA"/>
</dbReference>
<keyword evidence="6" id="KW-0029">Amino-acid transport</keyword>
<dbReference type="GO" id="GO:0043190">
    <property type="term" value="C:ATP-binding cassette (ABC) transporter complex"/>
    <property type="evidence" value="ECO:0007669"/>
    <property type="project" value="InterPro"/>
</dbReference>
<feature type="transmembrane region" description="Helical" evidence="9">
    <location>
        <begin position="358"/>
        <end position="377"/>
    </location>
</feature>
<dbReference type="InterPro" id="IPR035906">
    <property type="entry name" value="MetI-like_sf"/>
</dbReference>
<evidence type="ECO:0000256" key="6">
    <source>
        <dbReference type="ARBA" id="ARBA00022970"/>
    </source>
</evidence>
<name>A0A3G9KAC1_9ACTN</name>
<evidence type="ECO:0000256" key="8">
    <source>
        <dbReference type="ARBA" id="ARBA00023136"/>
    </source>
</evidence>
<feature type="transmembrane region" description="Helical" evidence="9">
    <location>
        <begin position="291"/>
        <end position="308"/>
    </location>
</feature>
<dbReference type="Gene3D" id="1.10.3720.10">
    <property type="entry name" value="MetI-like"/>
    <property type="match status" value="1"/>
</dbReference>
<feature type="transmembrane region" description="Helical" evidence="9">
    <location>
        <begin position="261"/>
        <end position="285"/>
    </location>
</feature>
<feature type="domain" description="ABC transmembrane type-1" evidence="11">
    <location>
        <begin position="223"/>
        <end position="410"/>
    </location>
</feature>
<evidence type="ECO:0000256" key="9">
    <source>
        <dbReference type="RuleBase" id="RU363032"/>
    </source>
</evidence>
<evidence type="ECO:0000256" key="4">
    <source>
        <dbReference type="ARBA" id="ARBA00022475"/>
    </source>
</evidence>
<feature type="signal peptide" evidence="10">
    <location>
        <begin position="1"/>
        <end position="31"/>
    </location>
</feature>
<dbReference type="Proteomes" id="UP000273154">
    <property type="component" value="Chromosome"/>
</dbReference>
<dbReference type="InterPro" id="IPR000515">
    <property type="entry name" value="MetI-like"/>
</dbReference>
<sequence>MQDNRKPRYGVRRGMLALACALLASCALVSATPTAALALETAKCSAKPNGSGSSDVLGGQETRITWEGQASADESVASVSLTLPEGTSYSTDDARLTLLSGDDLMTRERPKTSVSSDGQTVTFALDEAAPAGSYVRLELYKIVFPIAGGDEQISGSYTLADGSAHDISDVPAITVTGTSFWDSASNWLKEQPWVQKWNENTFLRLFLNPPILVSSIPSVFQGFLMALAIVLVAFPLAIPFGFILALMRISKPRVLRAISGFYVNIVRGTPAFLQIYIAFFGLPLAGVQIPSYPLGVVVLAMNSAAYLCEIFRAGIQSIPKGQSEAARSLGMTSVQTMIYIIIPQTFRNVLPTMTSEFILLYKDTSLLAAVGVMEVVMYSKTIVASTGSITPYIVAALFYLVVTIPLARLVSGLEARMLGTEAAGRRRKKSLKEAGVIDGDHIA</sequence>
<organism evidence="12 13">
    <name type="scientific">Parolsenella catena</name>
    <dbReference type="NCBI Taxonomy" id="2003188"/>
    <lineage>
        <taxon>Bacteria</taxon>
        <taxon>Bacillati</taxon>
        <taxon>Actinomycetota</taxon>
        <taxon>Coriobacteriia</taxon>
        <taxon>Coriobacteriales</taxon>
        <taxon>Atopobiaceae</taxon>
        <taxon>Parolsenella</taxon>
    </lineage>
</organism>
<keyword evidence="8 9" id="KW-0472">Membrane</keyword>
<feature type="chain" id="PRO_5038797699" description="ABC transmembrane type-1 domain-containing protein" evidence="10">
    <location>
        <begin position="32"/>
        <end position="443"/>
    </location>
</feature>
<keyword evidence="7 9" id="KW-1133">Transmembrane helix</keyword>
<comment type="similarity">
    <text evidence="2">Belongs to the binding-protein-dependent transport system permease family. HisMQ subfamily.</text>
</comment>
<feature type="transmembrane region" description="Helical" evidence="9">
    <location>
        <begin position="389"/>
        <end position="410"/>
    </location>
</feature>
<proteinExistence type="inferred from homology"/>
<keyword evidence="4" id="KW-1003">Cell membrane</keyword>
<dbReference type="PANTHER" id="PTHR30614">
    <property type="entry name" value="MEMBRANE COMPONENT OF AMINO ACID ABC TRANSPORTER"/>
    <property type="match status" value="1"/>
</dbReference>
<dbReference type="InterPro" id="IPR038480">
    <property type="entry name" value="YuaB-like_sf"/>
</dbReference>
<dbReference type="SUPFAM" id="SSF161098">
    <property type="entry name" value="MetI-like"/>
    <property type="match status" value="1"/>
</dbReference>
<dbReference type="PROSITE" id="PS51318">
    <property type="entry name" value="TAT"/>
    <property type="match status" value="1"/>
</dbReference>
<evidence type="ECO:0000313" key="13">
    <source>
        <dbReference type="Proteomes" id="UP000273154"/>
    </source>
</evidence>
<dbReference type="PANTHER" id="PTHR30614:SF20">
    <property type="entry name" value="GLUTAMINE TRANSPORT SYSTEM PERMEASE PROTEIN GLNP"/>
    <property type="match status" value="1"/>
</dbReference>
<keyword evidence="10" id="KW-0732">Signal</keyword>
<keyword evidence="13" id="KW-1185">Reference proteome</keyword>
<dbReference type="Pfam" id="PF00528">
    <property type="entry name" value="BPD_transp_1"/>
    <property type="match status" value="1"/>
</dbReference>
<evidence type="ECO:0000256" key="1">
    <source>
        <dbReference type="ARBA" id="ARBA00004651"/>
    </source>
</evidence>
<dbReference type="InterPro" id="IPR006311">
    <property type="entry name" value="TAT_signal"/>
</dbReference>
<protein>
    <recommendedName>
        <fullName evidence="11">ABC transmembrane type-1 domain-containing protein</fullName>
    </recommendedName>
</protein>
<reference evidence="13" key="1">
    <citation type="submission" date="2018-11" db="EMBL/GenBank/DDBJ databases">
        <title>Comparative genomics of Parolsenella catena and Libanicoccus massiliensis: Reclassification of Libanicoccus massiliensis as Parolsenella massiliensis comb. nov.</title>
        <authorList>
            <person name="Sakamoto M."/>
            <person name="Ikeyama N."/>
            <person name="Murakami T."/>
            <person name="Mori H."/>
            <person name="Yuki M."/>
            <person name="Ohkuma M."/>
        </authorList>
    </citation>
    <scope>NUCLEOTIDE SEQUENCE [LARGE SCALE GENOMIC DNA]</scope>
    <source>
        <strain evidence="13">JCM 31932</strain>
    </source>
</reference>
<dbReference type="Gene3D" id="2.60.40.3490">
    <property type="match status" value="1"/>
</dbReference>
<dbReference type="RefSeq" id="WP_232619872.1">
    <property type="nucleotide sequence ID" value="NZ_AP019367.1"/>
</dbReference>
<dbReference type="CDD" id="cd06261">
    <property type="entry name" value="TM_PBP2"/>
    <property type="match status" value="1"/>
</dbReference>
<evidence type="ECO:0000313" key="12">
    <source>
        <dbReference type="EMBL" id="BBH49765.1"/>
    </source>
</evidence>
<dbReference type="GO" id="GO:0006865">
    <property type="term" value="P:amino acid transport"/>
    <property type="evidence" value="ECO:0007669"/>
    <property type="project" value="UniProtKB-KW"/>
</dbReference>
<evidence type="ECO:0000256" key="7">
    <source>
        <dbReference type="ARBA" id="ARBA00022989"/>
    </source>
</evidence>
<evidence type="ECO:0000256" key="5">
    <source>
        <dbReference type="ARBA" id="ARBA00022692"/>
    </source>
</evidence>
<feature type="transmembrane region" description="Helical" evidence="9">
    <location>
        <begin position="223"/>
        <end position="249"/>
    </location>
</feature>
<dbReference type="NCBIfam" id="TIGR01726">
    <property type="entry name" value="HEQRo_perm_3TM"/>
    <property type="match status" value="1"/>
</dbReference>
<keyword evidence="5 9" id="KW-0812">Transmembrane</keyword>
<dbReference type="InterPro" id="IPR043429">
    <property type="entry name" value="ArtM/GltK/GlnP/TcyL/YhdX-like"/>
</dbReference>
<comment type="subcellular location">
    <subcellularLocation>
        <location evidence="1 9">Cell membrane</location>
        <topology evidence="1 9">Multi-pass membrane protein</topology>
    </subcellularLocation>
</comment>
<dbReference type="KEGG" id="pcat:Pcatena_03520"/>
<dbReference type="GeneID" id="88848496"/>
<evidence type="ECO:0000256" key="10">
    <source>
        <dbReference type="SAM" id="SignalP"/>
    </source>
</evidence>
<evidence type="ECO:0000256" key="2">
    <source>
        <dbReference type="ARBA" id="ARBA00010072"/>
    </source>
</evidence>